<dbReference type="InterPro" id="IPR005238">
    <property type="entry name" value="ComB-like"/>
</dbReference>
<dbReference type="EC" id="3.1.3.71" evidence="3 8"/>
<evidence type="ECO:0000256" key="6">
    <source>
        <dbReference type="ARBA" id="ARBA00022842"/>
    </source>
</evidence>
<sequence length="258" mass="27391">MKIDVLWTPAELEQVQIQDRTAVVVDVLRSGTTVATAIHNGARAVVPAASTEEAIRIAQSIGRRDVLLCGERGGEPIEGFDLGNSPAEFTPDVVREQTLVMSTTNGTHTLVALSAAGSVYVGALVNLKALADRLVELEGDPVVVCAGRRGRVSVEDALCAGLLVDATVKQARRRKLPKPALGDGAVAARALARELTPDVRFLRRTKAGRSLREIGQSADIRYCARVDSIPVVPVLRDRQIVRHGTVGVGANGGKKREG</sequence>
<protein>
    <recommendedName>
        <fullName evidence="4 8">Probable 2-phosphosulfolactate phosphatase</fullName>
        <ecNumber evidence="3 8">3.1.3.71</ecNumber>
    </recommendedName>
</protein>
<keyword evidence="6 8" id="KW-0460">Magnesium</keyword>
<dbReference type="EMBL" id="JAACAK010000017">
    <property type="protein sequence ID" value="NIR73928.1"/>
    <property type="molecule type" value="Genomic_DNA"/>
</dbReference>
<keyword evidence="5 8" id="KW-0378">Hydrolase</keyword>
<evidence type="ECO:0000256" key="2">
    <source>
        <dbReference type="ARBA" id="ARBA00009997"/>
    </source>
</evidence>
<evidence type="ECO:0000256" key="7">
    <source>
        <dbReference type="ARBA" id="ARBA00033711"/>
    </source>
</evidence>
<dbReference type="GO" id="GO:0000287">
    <property type="term" value="F:magnesium ion binding"/>
    <property type="evidence" value="ECO:0007669"/>
    <property type="project" value="UniProtKB-UniRule"/>
</dbReference>
<evidence type="ECO:0000256" key="1">
    <source>
        <dbReference type="ARBA" id="ARBA00001946"/>
    </source>
</evidence>
<evidence type="ECO:0000256" key="5">
    <source>
        <dbReference type="ARBA" id="ARBA00022801"/>
    </source>
</evidence>
<proteinExistence type="inferred from homology"/>
<evidence type="ECO:0000256" key="3">
    <source>
        <dbReference type="ARBA" id="ARBA00012953"/>
    </source>
</evidence>
<evidence type="ECO:0000313" key="10">
    <source>
        <dbReference type="Proteomes" id="UP000702544"/>
    </source>
</evidence>
<dbReference type="Gene3D" id="3.90.1560.10">
    <property type="entry name" value="ComB-like"/>
    <property type="match status" value="1"/>
</dbReference>
<dbReference type="GO" id="GO:0050545">
    <property type="term" value="F:sulfopyruvate decarboxylase activity"/>
    <property type="evidence" value="ECO:0007669"/>
    <property type="project" value="TreeGrafter"/>
</dbReference>
<gene>
    <name evidence="8" type="primary">comB</name>
    <name evidence="9" type="ORF">GWO12_02250</name>
</gene>
<dbReference type="InterPro" id="IPR036702">
    <property type="entry name" value="ComB-like_sf"/>
</dbReference>
<comment type="similarity">
    <text evidence="2 8">Belongs to the ComB family.</text>
</comment>
<dbReference type="AlphaFoldDB" id="A0AAE4Z5I2"/>
<evidence type="ECO:0000256" key="4">
    <source>
        <dbReference type="ARBA" id="ARBA00021948"/>
    </source>
</evidence>
<accession>A0AAE4Z5I2</accession>
<evidence type="ECO:0000256" key="8">
    <source>
        <dbReference type="HAMAP-Rule" id="MF_00490"/>
    </source>
</evidence>
<organism evidence="9 10">
    <name type="scientific">Candidatus Kutchimonas denitrificans</name>
    <dbReference type="NCBI Taxonomy" id="3056748"/>
    <lineage>
        <taxon>Bacteria</taxon>
        <taxon>Pseudomonadati</taxon>
        <taxon>Gemmatimonadota</taxon>
        <taxon>Gemmatimonadia</taxon>
        <taxon>Candidatus Palauibacterales</taxon>
        <taxon>Candidatus Palauibacteraceae</taxon>
        <taxon>Candidatus Kutchimonas</taxon>
    </lineage>
</organism>
<dbReference type="GO" id="GO:0050532">
    <property type="term" value="F:2-phosphosulfolactate phosphatase activity"/>
    <property type="evidence" value="ECO:0007669"/>
    <property type="project" value="UniProtKB-UniRule"/>
</dbReference>
<reference evidence="9 10" key="1">
    <citation type="submission" date="2020-01" db="EMBL/GenBank/DDBJ databases">
        <title>Genomes assembled from Gulf of Kutch pelagic sediment metagenomes.</title>
        <authorList>
            <person name="Chandrashekar M."/>
            <person name="Mahajan M.S."/>
            <person name="Dave K.J."/>
            <person name="Vatsa P."/>
            <person name="Nathani N.M."/>
        </authorList>
    </citation>
    <scope>NUCLEOTIDE SEQUENCE [LARGE SCALE GENOMIC DNA]</scope>
    <source>
        <strain evidence="9">KS3-K002</strain>
    </source>
</reference>
<comment type="caution">
    <text evidence="9">The sequence shown here is derived from an EMBL/GenBank/DDBJ whole genome shotgun (WGS) entry which is preliminary data.</text>
</comment>
<dbReference type="Pfam" id="PF04029">
    <property type="entry name" value="2-ph_phosp"/>
    <property type="match status" value="1"/>
</dbReference>
<dbReference type="HAMAP" id="MF_00490">
    <property type="entry name" value="ComB"/>
    <property type="match status" value="1"/>
</dbReference>
<evidence type="ECO:0000313" key="9">
    <source>
        <dbReference type="EMBL" id="NIR73928.1"/>
    </source>
</evidence>
<comment type="catalytic activity">
    <reaction evidence="7 8">
        <text>(2R)-O-phospho-3-sulfolactate + H2O = (2R)-3-sulfolactate + phosphate</text>
        <dbReference type="Rhea" id="RHEA:23416"/>
        <dbReference type="ChEBI" id="CHEBI:15377"/>
        <dbReference type="ChEBI" id="CHEBI:15597"/>
        <dbReference type="ChEBI" id="CHEBI:43474"/>
        <dbReference type="ChEBI" id="CHEBI:58738"/>
        <dbReference type="EC" id="3.1.3.71"/>
    </reaction>
</comment>
<dbReference type="PANTHER" id="PTHR37311">
    <property type="entry name" value="2-PHOSPHOSULFOLACTATE PHOSPHATASE-RELATED"/>
    <property type="match status" value="1"/>
</dbReference>
<dbReference type="FunFam" id="3.90.1560.10:FF:000001">
    <property type="entry name" value="Probable 2-phosphosulfolactate phosphatase"/>
    <property type="match status" value="1"/>
</dbReference>
<comment type="cofactor">
    <cofactor evidence="1 8">
        <name>Mg(2+)</name>
        <dbReference type="ChEBI" id="CHEBI:18420"/>
    </cofactor>
</comment>
<name>A0AAE4Z5I2_9BACT</name>
<dbReference type="PANTHER" id="PTHR37311:SF1">
    <property type="entry name" value="2-PHOSPHOSULFOLACTATE PHOSPHATASE-RELATED"/>
    <property type="match status" value="1"/>
</dbReference>
<dbReference type="SUPFAM" id="SSF142823">
    <property type="entry name" value="ComB-like"/>
    <property type="match status" value="1"/>
</dbReference>
<dbReference type="Proteomes" id="UP000702544">
    <property type="component" value="Unassembled WGS sequence"/>
</dbReference>